<dbReference type="Pfam" id="PF00610">
    <property type="entry name" value="DEP"/>
    <property type="match status" value="1"/>
</dbReference>
<dbReference type="GO" id="GO:0035556">
    <property type="term" value="P:intracellular signal transduction"/>
    <property type="evidence" value="ECO:0007669"/>
    <property type="project" value="InterPro"/>
</dbReference>
<dbReference type="OrthoDB" id="196547at2759"/>
<name>A0A6C1EDT2_SACPS</name>
<dbReference type="InterPro" id="IPR036388">
    <property type="entry name" value="WH-like_DNA-bd_sf"/>
</dbReference>
<evidence type="ECO:0000256" key="1">
    <source>
        <dbReference type="ARBA" id="ARBA00022700"/>
    </source>
</evidence>
<dbReference type="GO" id="GO:0009968">
    <property type="term" value="P:negative regulation of signal transduction"/>
    <property type="evidence" value="ECO:0007669"/>
    <property type="project" value="UniProtKB-KW"/>
</dbReference>
<dbReference type="InterPro" id="IPR044926">
    <property type="entry name" value="RGS_subdomain_2"/>
</dbReference>
<evidence type="ECO:0000259" key="3">
    <source>
        <dbReference type="PROSITE" id="PS50132"/>
    </source>
</evidence>
<keyword evidence="1" id="KW-0734">Signal transduction inhibitor</keyword>
<dbReference type="GO" id="GO:0030695">
    <property type="term" value="F:GTPase regulator activity"/>
    <property type="evidence" value="ECO:0007669"/>
    <property type="project" value="UniProtKB-ARBA"/>
</dbReference>
<feature type="domain" description="RGS" evidence="3">
    <location>
        <begin position="422"/>
        <end position="689"/>
    </location>
</feature>
<dbReference type="Gene3D" id="1.10.167.10">
    <property type="entry name" value="Regulator of G-protein Signalling 4, domain 2"/>
    <property type="match status" value="1"/>
</dbReference>
<dbReference type="EMBL" id="CP049009">
    <property type="protein sequence ID" value="QID87000.1"/>
    <property type="molecule type" value="Genomic_DNA"/>
</dbReference>
<feature type="region of interest" description="Disordered" evidence="2">
    <location>
        <begin position="554"/>
        <end position="573"/>
    </location>
</feature>
<feature type="domain" description="DEP" evidence="4">
    <location>
        <begin position="273"/>
        <end position="358"/>
    </location>
</feature>
<dbReference type="PANTHER" id="PTHR10845">
    <property type="entry name" value="REGULATOR OF G PROTEIN SIGNALING"/>
    <property type="match status" value="1"/>
</dbReference>
<dbReference type="InterPro" id="IPR000591">
    <property type="entry name" value="DEP_dom"/>
</dbReference>
<dbReference type="Pfam" id="PF00615">
    <property type="entry name" value="RGS"/>
    <property type="match status" value="1"/>
</dbReference>
<dbReference type="PROSITE" id="PS50132">
    <property type="entry name" value="RGS"/>
    <property type="match status" value="1"/>
</dbReference>
<dbReference type="AlphaFoldDB" id="A0A6C1EDT2"/>
<reference evidence="5 6" key="1">
    <citation type="journal article" date="2019" name="BMC Genomics">
        <title>Chromosome level assembly and comparative genome analysis confirm lager-brewing yeasts originated from a single hybridization.</title>
        <authorList>
            <person name="Salazar A.N."/>
            <person name="Gorter de Vries A.R."/>
            <person name="van den Broek M."/>
            <person name="Brouwers N."/>
            <person name="de la Torre Cortes P."/>
            <person name="Kuijpers N.G.A."/>
            <person name="Daran J.G."/>
            <person name="Abeel T."/>
        </authorList>
    </citation>
    <scope>NUCLEOTIDE SEQUENCE [LARGE SCALE GENOMIC DNA]</scope>
    <source>
        <strain evidence="5 6">CBS 1483</strain>
    </source>
</reference>
<keyword evidence="5" id="KW-0378">Hydrolase</keyword>
<dbReference type="PANTHER" id="PTHR10845:SF192">
    <property type="entry name" value="DOUBLE HIT, ISOFORM B"/>
    <property type="match status" value="1"/>
</dbReference>
<dbReference type="Proteomes" id="UP000501346">
    <property type="component" value="Chromosome SeXII"/>
</dbReference>
<evidence type="ECO:0000313" key="6">
    <source>
        <dbReference type="Proteomes" id="UP000501346"/>
    </source>
</evidence>
<dbReference type="SMART" id="SM00315">
    <property type="entry name" value="RGS"/>
    <property type="match status" value="1"/>
</dbReference>
<dbReference type="SMART" id="SM00049">
    <property type="entry name" value="DEP"/>
    <property type="match status" value="2"/>
</dbReference>
<dbReference type="CDD" id="cd04450">
    <property type="entry name" value="DEP_RGS7-like"/>
    <property type="match status" value="1"/>
</dbReference>
<organism evidence="5 6">
    <name type="scientific">Saccharomyces pastorianus</name>
    <name type="common">Lager yeast</name>
    <name type="synonym">Saccharomyces cerevisiae x Saccharomyces eubayanus</name>
    <dbReference type="NCBI Taxonomy" id="27292"/>
    <lineage>
        <taxon>Eukaryota</taxon>
        <taxon>Fungi</taxon>
        <taxon>Dikarya</taxon>
        <taxon>Ascomycota</taxon>
        <taxon>Saccharomycotina</taxon>
        <taxon>Saccharomycetes</taxon>
        <taxon>Saccharomycetales</taxon>
        <taxon>Saccharomycetaceae</taxon>
        <taxon>Saccharomyces</taxon>
    </lineage>
</organism>
<dbReference type="SUPFAM" id="SSF46785">
    <property type="entry name" value="Winged helix' DNA-binding domain"/>
    <property type="match status" value="1"/>
</dbReference>
<proteinExistence type="predicted"/>
<feature type="compositionally biased region" description="Low complexity" evidence="2">
    <location>
        <begin position="554"/>
        <end position="571"/>
    </location>
</feature>
<keyword evidence="6" id="KW-1185">Reference proteome</keyword>
<accession>A0A6C1EDT2</accession>
<protein>
    <submittedName>
        <fullName evidence="5">AMSH/STAMBP protein ubiquitin specific-protease</fullName>
    </submittedName>
</protein>
<dbReference type="GO" id="GO:0008233">
    <property type="term" value="F:peptidase activity"/>
    <property type="evidence" value="ECO:0007669"/>
    <property type="project" value="UniProtKB-KW"/>
</dbReference>
<dbReference type="PROSITE" id="PS50186">
    <property type="entry name" value="DEP"/>
    <property type="match status" value="1"/>
</dbReference>
<evidence type="ECO:0000256" key="2">
    <source>
        <dbReference type="SAM" id="MobiDB-lite"/>
    </source>
</evidence>
<evidence type="ECO:0000259" key="4">
    <source>
        <dbReference type="PROSITE" id="PS50186"/>
    </source>
</evidence>
<dbReference type="InterPro" id="IPR058855">
    <property type="entry name" value="RGS1/SST2-like_Fungal-DR"/>
</dbReference>
<dbReference type="Pfam" id="PF25889">
    <property type="entry name" value="WHD_Fungal_DR"/>
    <property type="match status" value="1"/>
</dbReference>
<dbReference type="InterPro" id="IPR016137">
    <property type="entry name" value="RGS"/>
</dbReference>
<gene>
    <name evidence="5" type="primary">SST2_2</name>
    <name evidence="5" type="ORF">GRS66_009655</name>
</gene>
<dbReference type="InterPro" id="IPR036305">
    <property type="entry name" value="RGS_sf"/>
</dbReference>
<keyword evidence="5" id="KW-0645">Protease</keyword>
<sequence>MASKNRTLHELSSKNFSRTPNGLIFTNDLKTMYSIFLICLELKEKKHSNDTKSFLFTPFSKHFPFTFSYQEAIQAMGQLELKVDMNTTCINVSYNIKPSLAFHLLTLFMSSKLLHTPQDRTRNEPKEKVLFQPTPKGVAILQKYVRDIGLKRIPDILLSSFNSMELFTFERSSVTDSIIHSDYLMHILFIKMMGVKPNVWSPTKPNDPLPCLSLLLEYANNDDTFTFEKSKPEQGWQSQIGNVDINNSERVSPLAHRFFTNPDSESHIQYYVSDTGIRLFENKAFGTSKKITIKYSFTTKAIWQWVMDCTEIMHVKEAVSLAALFLKMGLIVPVLLPPSRTDKKKFQISRSSFFTLSKLGWDLVCWKGYKSNNIRAPNGDIIDLDISLTSHVSAGDEKRTLEENDGFAQELLISSSNHSLNKLDYVLNDPGMRYLFRRHLEREFCVENLDVFIEIKRFLKKMTILKRLIDSKRGNKKINIGTSKNNVVKTIDSALMKQANECLEMAYHIYSSYIMIGSPYQLNIHHNLRQSITDIMLHPQSPLLERFPTSLDDSLLESTESNSSSVGSTDGHTLQELPEVILKPSKTSWNEDSLFQKQTPYQISKELKPAPLNLADAHCNETSLEQSNIILRYSSDDAEDYNGTHNSLPATLKILRKLYPLFESVSNEMYKLMNNDSFQKFTKSDVYKEANSLIEIQEKC</sequence>
<dbReference type="Gene3D" id="1.10.10.10">
    <property type="entry name" value="Winged helix-like DNA-binding domain superfamily/Winged helix DNA-binding domain"/>
    <property type="match status" value="1"/>
</dbReference>
<evidence type="ECO:0000313" key="5">
    <source>
        <dbReference type="EMBL" id="QID87000.1"/>
    </source>
</evidence>
<dbReference type="GO" id="GO:0006508">
    <property type="term" value="P:proteolysis"/>
    <property type="evidence" value="ECO:0007669"/>
    <property type="project" value="UniProtKB-KW"/>
</dbReference>
<dbReference type="SUPFAM" id="SSF48097">
    <property type="entry name" value="Regulator of G-protein signaling, RGS"/>
    <property type="match status" value="1"/>
</dbReference>
<dbReference type="InterPro" id="IPR036390">
    <property type="entry name" value="WH_DNA-bd_sf"/>
</dbReference>